<organism evidence="3 4">
    <name type="scientific">Aequitasia blattaphilus</name>
    <dbReference type="NCBI Taxonomy" id="2949332"/>
    <lineage>
        <taxon>Bacteria</taxon>
        <taxon>Bacillati</taxon>
        <taxon>Bacillota</taxon>
        <taxon>Clostridia</taxon>
        <taxon>Lachnospirales</taxon>
        <taxon>Lachnospiraceae</taxon>
        <taxon>Aequitasia</taxon>
    </lineage>
</organism>
<proteinExistence type="predicted"/>
<dbReference type="EMBL" id="JAMZFW010000021">
    <property type="protein sequence ID" value="MCP1103232.1"/>
    <property type="molecule type" value="Genomic_DNA"/>
</dbReference>
<protein>
    <submittedName>
        <fullName evidence="3">Uncharacterized protein</fullName>
    </submittedName>
</protein>
<evidence type="ECO:0000256" key="2">
    <source>
        <dbReference type="SAM" id="MobiDB-lite"/>
    </source>
</evidence>
<dbReference type="Proteomes" id="UP001523566">
    <property type="component" value="Unassembled WGS sequence"/>
</dbReference>
<feature type="region of interest" description="Disordered" evidence="2">
    <location>
        <begin position="152"/>
        <end position="171"/>
    </location>
</feature>
<feature type="coiled-coil region" evidence="1">
    <location>
        <begin position="10"/>
        <end position="118"/>
    </location>
</feature>
<comment type="caution">
    <text evidence="3">The sequence shown here is derived from an EMBL/GenBank/DDBJ whole genome shotgun (WGS) entry which is preliminary data.</text>
</comment>
<evidence type="ECO:0000313" key="3">
    <source>
        <dbReference type="EMBL" id="MCP1103232.1"/>
    </source>
</evidence>
<name>A0ABT1EE67_9FIRM</name>
<dbReference type="RefSeq" id="WP_262067006.1">
    <property type="nucleotide sequence ID" value="NZ_JAMXOD010000021.1"/>
</dbReference>
<sequence>MSFSLKDKGKEELLDIIRAVEEENHKLRKENMQLEKKVKESEAEILEKDMEMEKLRKHWKESGNLAEFSVKVNGVLEAAQKAAEDYINVNKGLEQRKKREAEEIIAQAMRRREKIISEAQAEAKKIQKLNLATIQNLQREAEKILNSVINQLGESREESESKNESSNKVAI</sequence>
<feature type="compositionally biased region" description="Basic and acidic residues" evidence="2">
    <location>
        <begin position="154"/>
        <end position="165"/>
    </location>
</feature>
<evidence type="ECO:0000313" key="4">
    <source>
        <dbReference type="Proteomes" id="UP001523566"/>
    </source>
</evidence>
<keyword evidence="1" id="KW-0175">Coiled coil</keyword>
<evidence type="ECO:0000256" key="1">
    <source>
        <dbReference type="SAM" id="Coils"/>
    </source>
</evidence>
<accession>A0ABT1EE67</accession>
<keyword evidence="4" id="KW-1185">Reference proteome</keyword>
<gene>
    <name evidence="3" type="ORF">NK125_12540</name>
</gene>
<reference evidence="3 4" key="1">
    <citation type="journal article" date="2022" name="Genome Biol. Evol.">
        <title>Host diet, physiology and behaviors set the stage for Lachnospiraceae cladogenesis.</title>
        <authorList>
            <person name="Vera-Ponce De Leon A."/>
            <person name="Schneider M."/>
            <person name="Jahnes B.C."/>
            <person name="Sadowski V."/>
            <person name="Camuy-Velez L.A."/>
            <person name="Duan J."/>
            <person name="Sabree Z.L."/>
        </authorList>
    </citation>
    <scope>NUCLEOTIDE SEQUENCE [LARGE SCALE GENOMIC DNA]</scope>
    <source>
        <strain evidence="3 4">PAL113</strain>
    </source>
</reference>